<keyword evidence="4" id="KW-1185">Reference proteome</keyword>
<evidence type="ECO:0000259" key="2">
    <source>
        <dbReference type="Pfam" id="PF18899"/>
    </source>
</evidence>
<dbReference type="Proteomes" id="UP001432222">
    <property type="component" value="Chromosome"/>
</dbReference>
<name>A0ABZ1U8M3_9ACTN</name>
<accession>A0ABZ1U8M3</accession>
<sequence length="307" mass="33502">MTGLRLFRVDGGSAEEVVGSEVELERHLQTLIEQNMDTMLSVRFLASEYSTGPVHGGRIDSLGLDEDGSPVVVEYKRSRSENVINQALFYSAWLRDHKAEFEALVARRLGVEAADGVDWSSPRIICVAAGYSRYDVHAIGEMNRRIDLVRYQRFAGDILALELHASVSSGPSTPVRSDVDGISRAAGGPGRKTVREAIERASPALQQLYADLDARLLTLGDGHSVELRQYIAYRHRSNFACVKVLSAADALLVFLRVDPKSVPLEAGFSRDVTDIGHHGSGSLELRIGSAEDLDRAVPLLRASYAAA</sequence>
<feature type="region of interest" description="Disordered" evidence="1">
    <location>
        <begin position="169"/>
        <end position="188"/>
    </location>
</feature>
<dbReference type="RefSeq" id="WP_328958012.1">
    <property type="nucleotide sequence ID" value="NZ_CP108110.1"/>
</dbReference>
<gene>
    <name evidence="3" type="ORF">OHA16_33495</name>
</gene>
<evidence type="ECO:0000313" key="3">
    <source>
        <dbReference type="EMBL" id="WUQ87453.1"/>
    </source>
</evidence>
<dbReference type="InterPro" id="IPR011856">
    <property type="entry name" value="tRNA_endonuc-like_dom_sf"/>
</dbReference>
<proteinExistence type="predicted"/>
<dbReference type="EMBL" id="CP108110">
    <property type="protein sequence ID" value="WUQ87453.1"/>
    <property type="molecule type" value="Genomic_DNA"/>
</dbReference>
<feature type="domain" description="DUF5655" evidence="2">
    <location>
        <begin position="198"/>
        <end position="304"/>
    </location>
</feature>
<reference evidence="3" key="1">
    <citation type="submission" date="2022-10" db="EMBL/GenBank/DDBJ databases">
        <title>The complete genomes of actinobacterial strains from the NBC collection.</title>
        <authorList>
            <person name="Joergensen T.S."/>
            <person name="Alvarez Arevalo M."/>
            <person name="Sterndorff E.B."/>
            <person name="Faurdal D."/>
            <person name="Vuksanovic O."/>
            <person name="Mourched A.-S."/>
            <person name="Charusanti P."/>
            <person name="Shaw S."/>
            <person name="Blin K."/>
            <person name="Weber T."/>
        </authorList>
    </citation>
    <scope>NUCLEOTIDE SEQUENCE</scope>
    <source>
        <strain evidence="3">NBC_00222</strain>
    </source>
</reference>
<evidence type="ECO:0000313" key="4">
    <source>
        <dbReference type="Proteomes" id="UP001432222"/>
    </source>
</evidence>
<organism evidence="3 4">
    <name type="scientific">Kitasatospora purpeofusca</name>
    <dbReference type="NCBI Taxonomy" id="67352"/>
    <lineage>
        <taxon>Bacteria</taxon>
        <taxon>Bacillati</taxon>
        <taxon>Actinomycetota</taxon>
        <taxon>Actinomycetes</taxon>
        <taxon>Kitasatosporales</taxon>
        <taxon>Streptomycetaceae</taxon>
        <taxon>Kitasatospora</taxon>
    </lineage>
</organism>
<dbReference type="Pfam" id="PF18899">
    <property type="entry name" value="DUF5655"/>
    <property type="match status" value="1"/>
</dbReference>
<protein>
    <submittedName>
        <fullName evidence="3">DUF5655 domain-containing protein</fullName>
    </submittedName>
</protein>
<dbReference type="Gene3D" id="3.40.1350.10">
    <property type="match status" value="1"/>
</dbReference>
<dbReference type="InterPro" id="IPR043714">
    <property type="entry name" value="DUF5655"/>
</dbReference>
<evidence type="ECO:0000256" key="1">
    <source>
        <dbReference type="SAM" id="MobiDB-lite"/>
    </source>
</evidence>